<keyword evidence="6" id="KW-0560">Oxidoreductase</keyword>
<organism evidence="9 10">
    <name type="scientific">Modestobacter marinus</name>
    <dbReference type="NCBI Taxonomy" id="477641"/>
    <lineage>
        <taxon>Bacteria</taxon>
        <taxon>Bacillati</taxon>
        <taxon>Actinomycetota</taxon>
        <taxon>Actinomycetes</taxon>
        <taxon>Geodermatophilales</taxon>
        <taxon>Geodermatophilaceae</taxon>
        <taxon>Modestobacter</taxon>
    </lineage>
</organism>
<dbReference type="PANTHER" id="PTHR48109">
    <property type="entry name" value="DIHYDROOROTATE DEHYDROGENASE (QUINONE), MITOCHONDRIAL-RELATED"/>
    <property type="match status" value="1"/>
</dbReference>
<dbReference type="InterPro" id="IPR050074">
    <property type="entry name" value="DHO_dehydrogenase"/>
</dbReference>
<reference evidence="9 10" key="3">
    <citation type="submission" date="2020-02" db="EMBL/GenBank/DDBJ databases">
        <title>Sequencing the genomes of 1000 actinobacteria strains.</title>
        <authorList>
            <person name="Klenk H.-P."/>
        </authorList>
    </citation>
    <scope>NUCLEOTIDE SEQUENCE [LARGE SCALE GENOMIC DNA]</scope>
    <source>
        <strain evidence="9 10">DSM 45201</strain>
    </source>
</reference>
<dbReference type="EMBL" id="BMMI01000006">
    <property type="protein sequence ID" value="GGL74229.1"/>
    <property type="molecule type" value="Genomic_DNA"/>
</dbReference>
<dbReference type="EMBL" id="JAAMPA010000002">
    <property type="protein sequence ID" value="NIH69484.1"/>
    <property type="molecule type" value="Genomic_DNA"/>
</dbReference>
<evidence type="ECO:0000256" key="1">
    <source>
        <dbReference type="ARBA" id="ARBA00001917"/>
    </source>
</evidence>
<dbReference type="RefSeq" id="WP_229682166.1">
    <property type="nucleotide sequence ID" value="NZ_BAABJU010000020.1"/>
</dbReference>
<feature type="domain" description="Dihydroorotate dehydrogenase catalytic" evidence="7">
    <location>
        <begin position="213"/>
        <end position="451"/>
    </location>
</feature>
<dbReference type="PANTHER" id="PTHR48109:SF1">
    <property type="entry name" value="DIHYDROOROTATE DEHYDROGENASE (FUMARATE)"/>
    <property type="match status" value="1"/>
</dbReference>
<evidence type="ECO:0000313" key="9">
    <source>
        <dbReference type="EMBL" id="NIH69484.1"/>
    </source>
</evidence>
<evidence type="ECO:0000256" key="2">
    <source>
        <dbReference type="ARBA" id="ARBA00004725"/>
    </source>
</evidence>
<dbReference type="SUPFAM" id="SSF51395">
    <property type="entry name" value="FMN-linked oxidoreductases"/>
    <property type="match status" value="1"/>
</dbReference>
<name>A0A846LST4_9ACTN</name>
<dbReference type="Proteomes" id="UP000648663">
    <property type="component" value="Unassembled WGS sequence"/>
</dbReference>
<keyword evidence="5" id="KW-0665">Pyrimidine biosynthesis</keyword>
<dbReference type="InterPro" id="IPR005720">
    <property type="entry name" value="Dihydroorotate_DH_cat"/>
</dbReference>
<evidence type="ECO:0000313" key="10">
    <source>
        <dbReference type="Proteomes" id="UP000552836"/>
    </source>
</evidence>
<dbReference type="GO" id="GO:0004152">
    <property type="term" value="F:dihydroorotate dehydrogenase activity"/>
    <property type="evidence" value="ECO:0007669"/>
    <property type="project" value="TreeGrafter"/>
</dbReference>
<reference evidence="11" key="2">
    <citation type="journal article" date="2019" name="Int. J. Syst. Evol. Microbiol.">
        <title>The Global Catalogue of Microorganisms (GCM) 10K type strain sequencing project: providing services to taxonomists for standard genome sequencing and annotation.</title>
        <authorList>
            <consortium name="The Broad Institute Genomics Platform"/>
            <consortium name="The Broad Institute Genome Sequencing Center for Infectious Disease"/>
            <person name="Wu L."/>
            <person name="Ma J."/>
        </authorList>
    </citation>
    <scope>NUCLEOTIDE SEQUENCE [LARGE SCALE GENOMIC DNA]</scope>
    <source>
        <strain evidence="11">CGMCC 4.5581</strain>
    </source>
</reference>
<reference evidence="8" key="4">
    <citation type="submission" date="2024-05" db="EMBL/GenBank/DDBJ databases">
        <authorList>
            <person name="Sun Q."/>
            <person name="Zhou Y."/>
        </authorList>
    </citation>
    <scope>NUCLEOTIDE SEQUENCE</scope>
    <source>
        <strain evidence="8">CGMCC 4.5581</strain>
    </source>
</reference>
<dbReference type="GO" id="GO:0006221">
    <property type="term" value="P:pyrimidine nucleotide biosynthetic process"/>
    <property type="evidence" value="ECO:0007669"/>
    <property type="project" value="UniProtKB-KW"/>
</dbReference>
<evidence type="ECO:0000256" key="6">
    <source>
        <dbReference type="ARBA" id="ARBA00023002"/>
    </source>
</evidence>
<evidence type="ECO:0000259" key="7">
    <source>
        <dbReference type="Pfam" id="PF01180"/>
    </source>
</evidence>
<dbReference type="GO" id="GO:0006207">
    <property type="term" value="P:'de novo' pyrimidine nucleobase biosynthetic process"/>
    <property type="evidence" value="ECO:0007669"/>
    <property type="project" value="TreeGrafter"/>
</dbReference>
<evidence type="ECO:0000256" key="4">
    <source>
        <dbReference type="ARBA" id="ARBA00022643"/>
    </source>
</evidence>
<reference evidence="8" key="1">
    <citation type="journal article" date="2014" name="Int. J. Syst. Evol. Microbiol.">
        <title>Complete genome of a new Firmicutes species belonging to the dominant human colonic microbiota ('Ruminococcus bicirculans') reveals two chromosomes and a selective capacity to utilize plant glucans.</title>
        <authorList>
            <consortium name="NISC Comparative Sequencing Program"/>
            <person name="Wegmann U."/>
            <person name="Louis P."/>
            <person name="Goesmann A."/>
            <person name="Henrissat B."/>
            <person name="Duncan S.H."/>
            <person name="Flint H.J."/>
        </authorList>
    </citation>
    <scope>NUCLEOTIDE SEQUENCE</scope>
    <source>
        <strain evidence="8">CGMCC 4.5581</strain>
    </source>
</reference>
<dbReference type="Proteomes" id="UP000552836">
    <property type="component" value="Unassembled WGS sequence"/>
</dbReference>
<sequence length="455" mass="46563">MTGGGGADPAVAELGRELRAAGLTGPVLRGLHAAAVARLDGAPAPEPRWLTELTIDLDRDGLDAGDLPALVRLLATTGMHRLLARSGVRFPAYALTDDVAAARVGPPGPRLPVRPRAAGSWSVLGRRTGFPIGVPACPLTGTAAWVQYLAGNGFNLLTYKTVRSHAHPANPFPNWAFVPAAREPFAVGGPPPVVTAEPSDWVPPGDPAVTSTNSFGVPSPDPAVWTEDVAAAVRCLADDQLLLVSVLGEDHGEGPPQLQAIAEDFARTARLAEAAGAPVVELNLSCPNALDAARGGVRPPICLDAELTTAIVETTRRALSSSTGLVAKLSWLDGPALAGLLPRIAPHLDGVAAINTVQCAVQRADGRPTFPGRPLAGVSGVAVRDLALDFTARLLDLRAAGGFDFDVLAMGGVTDPASCAALLELGAAGVQTATGAFADPFLARACVEELAGVPA</sequence>
<accession>A0A846LST4</accession>
<evidence type="ECO:0000256" key="5">
    <source>
        <dbReference type="ARBA" id="ARBA00022975"/>
    </source>
</evidence>
<keyword evidence="3" id="KW-0285">Flavoprotein</keyword>
<comment type="caution">
    <text evidence="9">The sequence shown here is derived from an EMBL/GenBank/DDBJ whole genome shotgun (WGS) entry which is preliminary data.</text>
</comment>
<comment type="pathway">
    <text evidence="2">Pyrimidine metabolism; UMP biosynthesis via de novo pathway.</text>
</comment>
<dbReference type="GO" id="GO:0005737">
    <property type="term" value="C:cytoplasm"/>
    <property type="evidence" value="ECO:0007669"/>
    <property type="project" value="InterPro"/>
</dbReference>
<dbReference type="InterPro" id="IPR013785">
    <property type="entry name" value="Aldolase_TIM"/>
</dbReference>
<evidence type="ECO:0000313" key="11">
    <source>
        <dbReference type="Proteomes" id="UP000648663"/>
    </source>
</evidence>
<comment type="cofactor">
    <cofactor evidence="1">
        <name>FMN</name>
        <dbReference type="ChEBI" id="CHEBI:58210"/>
    </cofactor>
</comment>
<proteinExistence type="predicted"/>
<keyword evidence="11" id="KW-1185">Reference proteome</keyword>
<gene>
    <name evidence="9" type="ORF">FB380_003972</name>
    <name evidence="8" type="ORF">GCM10011589_32850</name>
</gene>
<keyword evidence="4" id="KW-0288">FMN</keyword>
<protein>
    <recommendedName>
        <fullName evidence="7">Dihydroorotate dehydrogenase catalytic domain-containing protein</fullName>
    </recommendedName>
</protein>
<dbReference type="AlphaFoldDB" id="A0A846LST4"/>
<dbReference type="Gene3D" id="3.20.20.70">
    <property type="entry name" value="Aldolase class I"/>
    <property type="match status" value="1"/>
</dbReference>
<evidence type="ECO:0000313" key="8">
    <source>
        <dbReference type="EMBL" id="GGL74229.1"/>
    </source>
</evidence>
<evidence type="ECO:0000256" key="3">
    <source>
        <dbReference type="ARBA" id="ARBA00022630"/>
    </source>
</evidence>
<dbReference type="Pfam" id="PF01180">
    <property type="entry name" value="DHO_dh"/>
    <property type="match status" value="1"/>
</dbReference>